<feature type="domain" description="ZAD" evidence="5">
    <location>
        <begin position="19"/>
        <end position="84"/>
    </location>
</feature>
<feature type="region of interest" description="Disordered" evidence="3">
    <location>
        <begin position="518"/>
        <end position="682"/>
    </location>
</feature>
<evidence type="ECO:0000256" key="1">
    <source>
        <dbReference type="PROSITE-ProRule" id="PRU00042"/>
    </source>
</evidence>
<dbReference type="STRING" id="278856.A0A212FE92"/>
<feature type="compositionally biased region" description="Low complexity" evidence="3">
    <location>
        <begin position="670"/>
        <end position="680"/>
    </location>
</feature>
<dbReference type="Gene3D" id="3.40.1800.20">
    <property type="match status" value="1"/>
</dbReference>
<dbReference type="EMBL" id="AGBW02008966">
    <property type="protein sequence ID" value="OWR52040.1"/>
    <property type="molecule type" value="Genomic_DNA"/>
</dbReference>
<evidence type="ECO:0000259" key="5">
    <source>
        <dbReference type="PROSITE" id="PS51915"/>
    </source>
</evidence>
<gene>
    <name evidence="6" type="ORF">KGM_208099</name>
</gene>
<dbReference type="Proteomes" id="UP000007151">
    <property type="component" value="Unassembled WGS sequence"/>
</dbReference>
<evidence type="ECO:0000256" key="3">
    <source>
        <dbReference type="SAM" id="MobiDB-lite"/>
    </source>
</evidence>
<feature type="compositionally biased region" description="Basic and acidic residues" evidence="3">
    <location>
        <begin position="747"/>
        <end position="759"/>
    </location>
</feature>
<feature type="region of interest" description="Disordered" evidence="3">
    <location>
        <begin position="196"/>
        <end position="222"/>
    </location>
</feature>
<dbReference type="SUPFAM" id="SSF57667">
    <property type="entry name" value="beta-beta-alpha zinc fingers"/>
    <property type="match status" value="1"/>
</dbReference>
<dbReference type="Gene3D" id="3.30.160.60">
    <property type="entry name" value="Classic Zinc Finger"/>
    <property type="match status" value="1"/>
</dbReference>
<dbReference type="InterPro" id="IPR013087">
    <property type="entry name" value="Znf_C2H2_type"/>
</dbReference>
<dbReference type="InterPro" id="IPR036236">
    <property type="entry name" value="Znf_C2H2_sf"/>
</dbReference>
<dbReference type="PROSITE" id="PS00028">
    <property type="entry name" value="ZINC_FINGER_C2H2_1"/>
    <property type="match status" value="1"/>
</dbReference>
<evidence type="ECO:0000256" key="2">
    <source>
        <dbReference type="PROSITE-ProRule" id="PRU01263"/>
    </source>
</evidence>
<reference evidence="6 7" key="1">
    <citation type="journal article" date="2011" name="Cell">
        <title>The monarch butterfly genome yields insights into long-distance migration.</title>
        <authorList>
            <person name="Zhan S."/>
            <person name="Merlin C."/>
            <person name="Boore J.L."/>
            <person name="Reppert S.M."/>
        </authorList>
    </citation>
    <scope>NUCLEOTIDE SEQUENCE [LARGE SCALE GENOMIC DNA]</scope>
    <source>
        <strain evidence="6">F-2</strain>
    </source>
</reference>
<organism evidence="6 7">
    <name type="scientific">Danaus plexippus plexippus</name>
    <dbReference type="NCBI Taxonomy" id="278856"/>
    <lineage>
        <taxon>Eukaryota</taxon>
        <taxon>Metazoa</taxon>
        <taxon>Ecdysozoa</taxon>
        <taxon>Arthropoda</taxon>
        <taxon>Hexapoda</taxon>
        <taxon>Insecta</taxon>
        <taxon>Pterygota</taxon>
        <taxon>Neoptera</taxon>
        <taxon>Endopterygota</taxon>
        <taxon>Lepidoptera</taxon>
        <taxon>Glossata</taxon>
        <taxon>Ditrysia</taxon>
        <taxon>Papilionoidea</taxon>
        <taxon>Nymphalidae</taxon>
        <taxon>Danainae</taxon>
        <taxon>Danaini</taxon>
        <taxon>Danaina</taxon>
        <taxon>Danaus</taxon>
        <taxon>Danaus</taxon>
    </lineage>
</organism>
<keyword evidence="1" id="KW-0863">Zinc-finger</keyword>
<dbReference type="SMART" id="SM00868">
    <property type="entry name" value="zf-AD"/>
    <property type="match status" value="1"/>
</dbReference>
<dbReference type="Pfam" id="PF00096">
    <property type="entry name" value="zf-C2H2"/>
    <property type="match status" value="1"/>
</dbReference>
<feature type="compositionally biased region" description="Basic and acidic residues" evidence="3">
    <location>
        <begin position="121"/>
        <end position="150"/>
    </location>
</feature>
<feature type="region of interest" description="Disordered" evidence="3">
    <location>
        <begin position="115"/>
        <end position="167"/>
    </location>
</feature>
<dbReference type="SMART" id="SM00355">
    <property type="entry name" value="ZnF_C2H2"/>
    <property type="match status" value="2"/>
</dbReference>
<feature type="region of interest" description="Disordered" evidence="3">
    <location>
        <begin position="701"/>
        <end position="771"/>
    </location>
</feature>
<keyword evidence="2" id="KW-0479">Metal-binding</keyword>
<dbReference type="AlphaFoldDB" id="A0A212FE92"/>
<feature type="binding site" evidence="2">
    <location>
        <position position="24"/>
    </location>
    <ligand>
        <name>Zn(2+)</name>
        <dbReference type="ChEBI" id="CHEBI:29105"/>
    </ligand>
</feature>
<feature type="domain" description="C2H2-type" evidence="4">
    <location>
        <begin position="297"/>
        <end position="324"/>
    </location>
</feature>
<feature type="binding site" evidence="2">
    <location>
        <position position="60"/>
    </location>
    <ligand>
        <name>Zn(2+)</name>
        <dbReference type="ChEBI" id="CHEBI:29105"/>
    </ligand>
</feature>
<keyword evidence="7" id="KW-1185">Reference proteome</keyword>
<sequence>MDGYLNSSLEQQTIYDIYRACRLCGAGAGYKMPIMQNVVHLDSSEVHQEDKMPPLICELCVDKVNDFYEFLEMCRQTNKRTRLRLGLPPQTMPRGAPDAGDCILGVTEPVYLNEDSNESLLKPRERNFKGRFKKEHESNKKGSRGKDARIDLTQATPPRHRANKRVLDEDVSLSMLQVGSTKRSVKMQRSILRNDEIKVEEDSSPSRSKRGQDSKEKQATKRVKIVDSKAARKDKVDFRCKTCKAHFTTSRSLERHTRTHTLKLKKASKAVSCSKCKRDFPRFSPYLFVWCSTAARYNCSLCGRAINNASNLAAHERACRNKKGTKFKVSPVVMKQLRPVRIQLQRCDSLLETRRGESFDVSSVQENFGLDKNCIYPYLRRSIKTEPAYMVNIHEDIDDFDLNQEYVHWDSDSTASDAETRDTVGSLTALTLKTIFSDKLIGKVPKRRRRLRKTSDSNFSSEKLGIDSIINSLDKRDDDSLFGDEKVAPVSNDDFDSLLVEQESDGPNELNRLRDDLHVRGDDSSNEGVGNNISNDSIGTDTKSKDNTNHTGPGSELSHHQATEDLRRCDVDRDSRNEATTDSSVDCTDNNTVCGGNVSDRLVNDNHTRTDDNDTTAHDNDTRYNDKLVNDNDTRSKDTGDNDTLHNDNDMSLNGNVTRDDHTRDNGASVNDNDTPVNDNDTIEDENADITIEKVEEKVLSNNEVSINDDEEEYKDEQTDLDDGEVTEDIDDQKLMEALDEQLGEEAGEKDASTEDKANADPVSISSGEVD</sequence>
<dbReference type="PROSITE" id="PS51915">
    <property type="entry name" value="ZAD"/>
    <property type="match status" value="1"/>
</dbReference>
<evidence type="ECO:0000313" key="6">
    <source>
        <dbReference type="EMBL" id="OWR52040.1"/>
    </source>
</evidence>
<feature type="domain" description="C2H2-type" evidence="4">
    <location>
        <begin position="238"/>
        <end position="261"/>
    </location>
</feature>
<dbReference type="SUPFAM" id="SSF57716">
    <property type="entry name" value="Glucocorticoid receptor-like (DNA-binding domain)"/>
    <property type="match status" value="1"/>
</dbReference>
<feature type="compositionally biased region" description="Acidic residues" evidence="3">
    <location>
        <begin position="707"/>
        <end position="731"/>
    </location>
</feature>
<feature type="compositionally biased region" description="Polar residues" evidence="3">
    <location>
        <begin position="580"/>
        <end position="594"/>
    </location>
</feature>
<evidence type="ECO:0000259" key="4">
    <source>
        <dbReference type="PROSITE" id="PS50157"/>
    </source>
</evidence>
<feature type="binding site" evidence="2">
    <location>
        <position position="21"/>
    </location>
    <ligand>
        <name>Zn(2+)</name>
        <dbReference type="ChEBI" id="CHEBI:29105"/>
    </ligand>
</feature>
<dbReference type="GO" id="GO:0008270">
    <property type="term" value="F:zinc ion binding"/>
    <property type="evidence" value="ECO:0007669"/>
    <property type="project" value="UniProtKB-UniRule"/>
</dbReference>
<dbReference type="eggNOG" id="KOG1721">
    <property type="taxonomic scope" value="Eukaryota"/>
</dbReference>
<comment type="caution">
    <text evidence="6">The sequence shown here is derived from an EMBL/GenBank/DDBJ whole genome shotgun (WGS) entry which is preliminary data.</text>
</comment>
<feature type="binding site" evidence="2">
    <location>
        <position position="57"/>
    </location>
    <ligand>
        <name>Zn(2+)</name>
        <dbReference type="ChEBI" id="CHEBI:29105"/>
    </ligand>
</feature>
<feature type="compositionally biased region" description="Basic and acidic residues" evidence="3">
    <location>
        <begin position="210"/>
        <end position="222"/>
    </location>
</feature>
<dbReference type="GO" id="GO:0005634">
    <property type="term" value="C:nucleus"/>
    <property type="evidence" value="ECO:0007669"/>
    <property type="project" value="InterPro"/>
</dbReference>
<dbReference type="PROSITE" id="PS50157">
    <property type="entry name" value="ZINC_FINGER_C2H2_2"/>
    <property type="match status" value="2"/>
</dbReference>
<feature type="compositionally biased region" description="Basic and acidic residues" evidence="3">
    <location>
        <begin position="557"/>
        <end position="579"/>
    </location>
</feature>
<dbReference type="InterPro" id="IPR012934">
    <property type="entry name" value="Znf_AD"/>
</dbReference>
<keyword evidence="2" id="KW-0862">Zinc</keyword>
<protein>
    <submittedName>
        <fullName evidence="6">Uncharacterized protein</fullName>
    </submittedName>
</protein>
<dbReference type="InParanoid" id="A0A212FE92"/>
<feature type="compositionally biased region" description="Polar residues" evidence="3">
    <location>
        <begin position="526"/>
        <end position="541"/>
    </location>
</feature>
<name>A0A212FE92_DANPL</name>
<evidence type="ECO:0000313" key="7">
    <source>
        <dbReference type="Proteomes" id="UP000007151"/>
    </source>
</evidence>
<feature type="compositionally biased region" description="Basic and acidic residues" evidence="3">
    <location>
        <begin position="602"/>
        <end position="649"/>
    </location>
</feature>
<proteinExistence type="predicted"/>
<accession>A0A212FE92</accession>
<dbReference type="KEGG" id="dpl:KGM_208099"/>
<dbReference type="Pfam" id="PF07776">
    <property type="entry name" value="zf-AD"/>
    <property type="match status" value="1"/>
</dbReference>